<evidence type="ECO:0000313" key="2">
    <source>
        <dbReference type="EMBL" id="ARE22029.1"/>
    </source>
</evidence>
<keyword evidence="2" id="KW-0614">Plasmid</keyword>
<evidence type="ECO:0000256" key="1">
    <source>
        <dbReference type="SAM" id="Coils"/>
    </source>
</evidence>
<evidence type="ECO:0000313" key="3">
    <source>
        <dbReference type="Proteomes" id="UP000192161"/>
    </source>
</evidence>
<reference evidence="2 3" key="1">
    <citation type="journal article" date="2017" name="BMC Genomics">
        <title>Comparative and functional genomics of the Lactococcus lactis taxon; insights into evolution and niche adaptation.</title>
        <authorList>
            <person name="Kelleher P."/>
            <person name="Bottacini F."/>
            <person name="Mahony J."/>
            <person name="Kilcawley K.N."/>
            <person name="van Sinderen D."/>
        </authorList>
    </citation>
    <scope>NUCLEOTIDE SEQUENCE [LARGE SCALE GENOMIC DNA]</scope>
    <source>
        <strain evidence="2 3">JM3</strain>
    </source>
</reference>
<dbReference type="EMBL" id="CP016737">
    <property type="protein sequence ID" value="ARE22029.1"/>
    <property type="molecule type" value="Genomic_DNA"/>
</dbReference>
<dbReference type="RefSeq" id="WP_011669061.1">
    <property type="nucleotide sequence ID" value="NZ_CP016737.2"/>
</dbReference>
<dbReference type="InterPro" id="IPR053842">
    <property type="entry name" value="NikA-like"/>
</dbReference>
<geneLocation type="plasmid" evidence="2 3">
    <name>pJM3A</name>
</geneLocation>
<dbReference type="Proteomes" id="UP000192161">
    <property type="component" value="Plasmid pJM3A"/>
</dbReference>
<proteinExistence type="predicted"/>
<sequence length="122" mass="14279">MDNKANRQRNIQKKFFVSELENKIIEKNMREANLQNFSTYARKSCLDKKIYTVDFSSLKEIMSTIAQANLEVNRIGNNLNQIAKYLNESEQNKTRELINDYKDELQGLDKKLKSMLKKIAEG</sequence>
<accession>A0AA34XJR5</accession>
<protein>
    <submittedName>
        <fullName evidence="2">Plasmid mobilization relaxosome protein MobC</fullName>
    </submittedName>
</protein>
<name>A0AA34XJR5_LACLC</name>
<dbReference type="AlphaFoldDB" id="A0AA34XJR5"/>
<gene>
    <name evidence="2" type="primary">mobC</name>
    <name evidence="2" type="ORF">LLJM3_03745</name>
</gene>
<feature type="coiled-coil region" evidence="1">
    <location>
        <begin position="91"/>
        <end position="118"/>
    </location>
</feature>
<dbReference type="Pfam" id="PF21983">
    <property type="entry name" value="NikA-like"/>
    <property type="match status" value="1"/>
</dbReference>
<organism evidence="2 3">
    <name type="scientific">Lactococcus lactis subsp. cremoris</name>
    <name type="common">Streptococcus cremoris</name>
    <dbReference type="NCBI Taxonomy" id="1359"/>
    <lineage>
        <taxon>Bacteria</taxon>
        <taxon>Bacillati</taxon>
        <taxon>Bacillota</taxon>
        <taxon>Bacilli</taxon>
        <taxon>Lactobacillales</taxon>
        <taxon>Streptococcaceae</taxon>
        <taxon>Lactococcus</taxon>
    </lineage>
</organism>
<keyword evidence="1" id="KW-0175">Coiled coil</keyword>
<dbReference type="OMA" id="LANQFHE"/>